<dbReference type="GO" id="GO:0005737">
    <property type="term" value="C:cytoplasm"/>
    <property type="evidence" value="ECO:0007669"/>
    <property type="project" value="UniProtKB-SubCell"/>
</dbReference>
<evidence type="ECO:0000256" key="6">
    <source>
        <dbReference type="ARBA" id="ARBA00022603"/>
    </source>
</evidence>
<evidence type="ECO:0000256" key="5">
    <source>
        <dbReference type="ARBA" id="ARBA00022490"/>
    </source>
</evidence>
<dbReference type="PANTHER" id="PTHR11579">
    <property type="entry name" value="PROTEIN-L-ISOASPARTATE O-METHYLTRANSFERASE"/>
    <property type="match status" value="1"/>
</dbReference>
<dbReference type="PANTHER" id="PTHR11579:SF0">
    <property type="entry name" value="PROTEIN-L-ISOASPARTATE(D-ASPARTATE) O-METHYLTRANSFERASE"/>
    <property type="match status" value="1"/>
</dbReference>
<dbReference type="CDD" id="cd02440">
    <property type="entry name" value="AdoMet_MTases"/>
    <property type="match status" value="1"/>
</dbReference>
<evidence type="ECO:0000256" key="3">
    <source>
        <dbReference type="ARBA" id="ARBA00011890"/>
    </source>
</evidence>
<sequence>MNPQWKNLINSLKKKGVLKTPNIISAFEKIDRKDFVIDEYKNSAYIDEALPIGEGQTISQPYTVAFMLELLQPKSGNKILDIGSGSGWQTALLAEIVGKHGKVYSIEIIPELCKFGKENISKYNFIEKSLPAGRQGIVECFHQSAENGLPEKAPLDGIIAAAALDEKVPEQWFNQLKTGGRLVAPIRNSVWLFIKTDNEKFEQHEYAGFAFVPFV</sequence>
<name>A0A2H0WL89_9BACT</name>
<dbReference type="EC" id="2.1.1.77" evidence="3 9"/>
<evidence type="ECO:0000256" key="7">
    <source>
        <dbReference type="ARBA" id="ARBA00022679"/>
    </source>
</evidence>
<proteinExistence type="inferred from homology"/>
<comment type="subcellular location">
    <subcellularLocation>
        <location evidence="1">Cytoplasm</location>
    </subcellularLocation>
</comment>
<accession>A0A2H0WL89</accession>
<evidence type="ECO:0000256" key="9">
    <source>
        <dbReference type="NCBIfam" id="TIGR00080"/>
    </source>
</evidence>
<dbReference type="GO" id="GO:0004719">
    <property type="term" value="F:protein-L-isoaspartate (D-aspartate) O-methyltransferase activity"/>
    <property type="evidence" value="ECO:0007669"/>
    <property type="project" value="UniProtKB-UniRule"/>
</dbReference>
<evidence type="ECO:0000256" key="2">
    <source>
        <dbReference type="ARBA" id="ARBA00005369"/>
    </source>
</evidence>
<dbReference type="GO" id="GO:0030091">
    <property type="term" value="P:protein repair"/>
    <property type="evidence" value="ECO:0007669"/>
    <property type="project" value="UniProtKB-UniRule"/>
</dbReference>
<dbReference type="GO" id="GO:0032259">
    <property type="term" value="P:methylation"/>
    <property type="evidence" value="ECO:0007669"/>
    <property type="project" value="UniProtKB-KW"/>
</dbReference>
<dbReference type="InterPro" id="IPR000682">
    <property type="entry name" value="PCMT"/>
</dbReference>
<dbReference type="Pfam" id="PF01135">
    <property type="entry name" value="PCMT"/>
    <property type="match status" value="1"/>
</dbReference>
<comment type="caution">
    <text evidence="10">The sequence shown here is derived from an EMBL/GenBank/DDBJ whole genome shotgun (WGS) entry which is preliminary data.</text>
</comment>
<evidence type="ECO:0000313" key="10">
    <source>
        <dbReference type="EMBL" id="PIS13345.1"/>
    </source>
</evidence>
<dbReference type="NCBIfam" id="TIGR00080">
    <property type="entry name" value="pimt"/>
    <property type="match status" value="1"/>
</dbReference>
<evidence type="ECO:0000256" key="1">
    <source>
        <dbReference type="ARBA" id="ARBA00004496"/>
    </source>
</evidence>
<evidence type="ECO:0000313" key="11">
    <source>
        <dbReference type="Proteomes" id="UP000230353"/>
    </source>
</evidence>
<reference evidence="11" key="1">
    <citation type="submission" date="2017-09" db="EMBL/GenBank/DDBJ databases">
        <title>Depth-based differentiation of microbial function through sediment-hosted aquifers and enrichment of novel symbionts in the deep terrestrial subsurface.</title>
        <authorList>
            <person name="Probst A.J."/>
            <person name="Ladd B."/>
            <person name="Jarett J.K."/>
            <person name="Geller-Mcgrath D.E."/>
            <person name="Sieber C.M.K."/>
            <person name="Emerson J.B."/>
            <person name="Anantharaman K."/>
            <person name="Thomas B.C."/>
            <person name="Malmstrom R."/>
            <person name="Stieglmeier M."/>
            <person name="Klingl A."/>
            <person name="Woyke T."/>
            <person name="Ryan C.M."/>
            <person name="Banfield J.F."/>
        </authorList>
    </citation>
    <scope>NUCLEOTIDE SEQUENCE [LARGE SCALE GENOMIC DNA]</scope>
</reference>
<dbReference type="SUPFAM" id="SSF53335">
    <property type="entry name" value="S-adenosyl-L-methionine-dependent methyltransferases"/>
    <property type="match status" value="1"/>
</dbReference>
<protein>
    <recommendedName>
        <fullName evidence="4 9">Protein-L-isoaspartate O-methyltransferase</fullName>
        <ecNumber evidence="3 9">2.1.1.77</ecNumber>
    </recommendedName>
</protein>
<organism evidence="10 11">
    <name type="scientific">Candidatus Tagabacteria bacterium CG09_land_8_20_14_0_10_41_14</name>
    <dbReference type="NCBI Taxonomy" id="1975021"/>
    <lineage>
        <taxon>Bacteria</taxon>
        <taxon>Candidatus Tagaibacteriota</taxon>
    </lineage>
</organism>
<dbReference type="AlphaFoldDB" id="A0A2H0WL89"/>
<dbReference type="Proteomes" id="UP000230353">
    <property type="component" value="Unassembled WGS sequence"/>
</dbReference>
<comment type="similarity">
    <text evidence="2">Belongs to the methyltransferase superfamily. L-isoaspartyl/D-aspartyl protein methyltransferase family.</text>
</comment>
<dbReference type="EMBL" id="PEZL01000032">
    <property type="protein sequence ID" value="PIS13345.1"/>
    <property type="molecule type" value="Genomic_DNA"/>
</dbReference>
<evidence type="ECO:0000256" key="8">
    <source>
        <dbReference type="ARBA" id="ARBA00022691"/>
    </source>
</evidence>
<keyword evidence="5" id="KW-0963">Cytoplasm</keyword>
<keyword evidence="8" id="KW-0949">S-adenosyl-L-methionine</keyword>
<gene>
    <name evidence="10" type="primary">pcm</name>
    <name evidence="10" type="ORF">COT67_02130</name>
</gene>
<evidence type="ECO:0000256" key="4">
    <source>
        <dbReference type="ARBA" id="ARBA00013346"/>
    </source>
</evidence>
<dbReference type="InterPro" id="IPR029063">
    <property type="entry name" value="SAM-dependent_MTases_sf"/>
</dbReference>
<keyword evidence="6 10" id="KW-0489">Methyltransferase</keyword>
<keyword evidence="7 10" id="KW-0808">Transferase</keyword>
<dbReference type="Gene3D" id="3.40.50.150">
    <property type="entry name" value="Vaccinia Virus protein VP39"/>
    <property type="match status" value="1"/>
</dbReference>